<dbReference type="Gene3D" id="3.40.390.10">
    <property type="entry name" value="Collagenase (Catalytic Domain)"/>
    <property type="match status" value="1"/>
</dbReference>
<sequence>MQGLQPVTIDLLEPGDWIAAMQEGYLANVARLDAAGQLTGEELASLQQVAALQPLYVYALELGADNGPLADLAGHFMVTQADNNQRDAFLYSPLTGLERIANSTVLRTTLKRRLADPLARDTLLRFMPIEVRGSLRSVRSLRMRRVLIDARVFDHRRRSVLDLRLHNLELLQARLLGLPSLRDVLNAQLAVALEQQFQGLGLSAQTLRVNSYAMTAADDQPALSSMSLADLALKFLAKGAWPGNQMREYLSPTVAFDALQARSPTLDVQMYRLVRETAGGIKDLLLQQLEAWWYLDIHGLSLRVLAVEIMADRFFNELLQARHEGRIGPSLFDELMDAGRLRREDDRHPRGQWRATRLSLLGQGAVRVDLAGLFGLSASATRAELFLFSARSGLEHFDNEEAFKRQVLARLKDPRSNESLLAHVARDQQPVLRHMMDTVIGVEIIEGDLFESRVRSIIDKQRRDISFLLGAVRGTDYDVNAVVEHGLDVRTLLDPRFDKMSQQGRWSTRLALDGPASGTGAAGGSATLRLTQSKLQVLNGQVALLQLGRPGLRDFARRRLKQQLALLGLSHLLPRDLVLRIYATATLRKQLEPLRVVPLVDALLERVTGWSPLPGDGARIRLGILKNSPDIKPVSSPDGALVLTLLDRAALGIVADYRQQLRQFYDTGHATLAGSSVINRMARFRGTALRYEASVKQLDGRLDSTASAIVHVVLEHTAYQERRALNGFIPDVCELALTLPDRQPSITLRDCYVITGRGGTDSENSGSALLWTASKGLESFDSLGLCLEALRARWLNRDEQGHLLRCISLRERARVLGAVEVKWTASVIETPWLEACQRRQADRHLSDIGWLLERGVAQQASAAQLVNQVACYWSEQAPFHVDTTLDDARQWMFREQLPDWLKQAAVTDQQAYAQTLLRYRQAGSEPYSQGVPELLDYARERLAGRLNADFPGSAPAPDQIEITVVQYAGPAGAEIAGGAAVSRLSRSLTYFALSNFFAVPTGVRSYRSLSDEPLPAGLDDHYVRELVRSLDLAQGYQALLVEQLAAGHEGVARRQALFSQQLPAQVLEYALQARLKGVLSQTAHDYVEHVFNSPDATARKRFRGIELVIRPLAFRAVADRHPDAALGMYLIGPVALDSAPQVLYRLYSKGPMLREYAGQGDFLHQLHGSEPLQDEVLERLESRVRKIYDYGGFHEPHVGYVDPTLSSPLEANPPATLDTAQLRGNCLGQLYIDTLNVRLALARTRAHSAAQADWASLTYLLSLLADTALLVLPGRLSVPLMVWQAEASTLAAVQAVADDRWGQALFDFANALLMLASSHATWARTAQEPHGVAAFETPMGTLSREQQASLRPYAANQVSLSDLQEDTATGLYTETSSGRRFIALDGQVFEVVAWQERWRIHIGEGLDGPLVKRNDEHRWTLDLKEPLQGGGQALGTRSGTSVALSFGRGQTVTALGMPAIERLHPRKALVIREAHEQAVRYLTDCKEHLQSVSTASELNARTQRFLARVFSVTQIEDALLDRLKRIVDKLLTALQSAEFSPLNSRRYGLYSPPNPREVARVTALGSVVKRKAVLFAQGYFASADEMFSLSVAGLDGHEFDRVKHSTATILIHEFSHLVLGTIDINYLGVSHPFEELLVPEAAWDGQIRTLKRQMQDHRYRQLSTDMRKEDLFKEKYSNRRSYLPLTFKLAHTLIQKTGSKNIDEVRERFFSEPAFRQRVILMNADSQALLITWLGYFKPATGTAV</sequence>
<evidence type="ECO:0000313" key="2">
    <source>
        <dbReference type="EMBL" id="OZY40263.1"/>
    </source>
</evidence>
<evidence type="ECO:0000259" key="1">
    <source>
        <dbReference type="Pfam" id="PF20178"/>
    </source>
</evidence>
<accession>A0A266LQH6</accession>
<dbReference type="EMBL" id="NQKL01000017">
    <property type="protein sequence ID" value="OZY40263.1"/>
    <property type="molecule type" value="Genomic_DNA"/>
</dbReference>
<dbReference type="Pfam" id="PF20178">
    <property type="entry name" value="ToxA_N"/>
    <property type="match status" value="2"/>
</dbReference>
<name>A0A266LQH6_PSEFR</name>
<dbReference type="InterPro" id="IPR024079">
    <property type="entry name" value="MetalloPept_cat_dom_sf"/>
</dbReference>
<proteinExistence type="predicted"/>
<organism evidence="2 3">
    <name type="scientific">Pseudomonas fragi</name>
    <dbReference type="NCBI Taxonomy" id="296"/>
    <lineage>
        <taxon>Bacteria</taxon>
        <taxon>Pseudomonadati</taxon>
        <taxon>Pseudomonadota</taxon>
        <taxon>Gammaproteobacteria</taxon>
        <taxon>Pseudomonadales</taxon>
        <taxon>Pseudomonadaceae</taxon>
        <taxon>Pseudomonas</taxon>
    </lineage>
</organism>
<reference evidence="2 3" key="1">
    <citation type="submission" date="2017-08" db="EMBL/GenBank/DDBJ databases">
        <title>Genomic and metabolic characterisation of spoilage-associated Pseudomonas species.</title>
        <authorList>
            <person name="Stanborough T."/>
            <person name="Fegan N."/>
            <person name="Powell S.M."/>
            <person name="Singh T."/>
            <person name="Tamplin M.L."/>
            <person name="Chandry P.S."/>
        </authorList>
    </citation>
    <scope>NUCLEOTIDE SEQUENCE [LARGE SCALE GENOMIC DNA]</scope>
    <source>
        <strain evidence="2 3">F1820</strain>
    </source>
</reference>
<evidence type="ECO:0000313" key="3">
    <source>
        <dbReference type="Proteomes" id="UP000216113"/>
    </source>
</evidence>
<comment type="caution">
    <text evidence="2">The sequence shown here is derived from an EMBL/GenBank/DDBJ whole genome shotgun (WGS) entry which is preliminary data.</text>
</comment>
<feature type="domain" description="Dermonecrotic toxin N-terminal" evidence="1">
    <location>
        <begin position="550"/>
        <end position="810"/>
    </location>
</feature>
<dbReference type="GO" id="GO:0008237">
    <property type="term" value="F:metallopeptidase activity"/>
    <property type="evidence" value="ECO:0007669"/>
    <property type="project" value="InterPro"/>
</dbReference>
<dbReference type="Proteomes" id="UP000216113">
    <property type="component" value="Unassembled WGS sequence"/>
</dbReference>
<dbReference type="InterPro" id="IPR046673">
    <property type="entry name" value="ToxA_N"/>
</dbReference>
<gene>
    <name evidence="2" type="ORF">CJF43_19095</name>
</gene>
<protein>
    <recommendedName>
        <fullName evidence="1">Dermonecrotic toxin N-terminal domain-containing protein</fullName>
    </recommendedName>
</protein>
<feature type="domain" description="Dermonecrotic toxin N-terminal" evidence="1">
    <location>
        <begin position="929"/>
        <end position="1167"/>
    </location>
</feature>